<proteinExistence type="predicted"/>
<name>A0ACC0MNJ4_RHOML</name>
<keyword evidence="2" id="KW-1185">Reference proteome</keyword>
<evidence type="ECO:0000313" key="1">
    <source>
        <dbReference type="EMBL" id="KAI8542151.1"/>
    </source>
</evidence>
<dbReference type="Proteomes" id="UP001062846">
    <property type="component" value="Chromosome 8"/>
</dbReference>
<organism evidence="1 2">
    <name type="scientific">Rhododendron molle</name>
    <name type="common">Chinese azalea</name>
    <name type="synonym">Azalea mollis</name>
    <dbReference type="NCBI Taxonomy" id="49168"/>
    <lineage>
        <taxon>Eukaryota</taxon>
        <taxon>Viridiplantae</taxon>
        <taxon>Streptophyta</taxon>
        <taxon>Embryophyta</taxon>
        <taxon>Tracheophyta</taxon>
        <taxon>Spermatophyta</taxon>
        <taxon>Magnoliopsida</taxon>
        <taxon>eudicotyledons</taxon>
        <taxon>Gunneridae</taxon>
        <taxon>Pentapetalae</taxon>
        <taxon>asterids</taxon>
        <taxon>Ericales</taxon>
        <taxon>Ericaceae</taxon>
        <taxon>Ericoideae</taxon>
        <taxon>Rhodoreae</taxon>
        <taxon>Rhododendron</taxon>
    </lineage>
</organism>
<evidence type="ECO:0000313" key="2">
    <source>
        <dbReference type="Proteomes" id="UP001062846"/>
    </source>
</evidence>
<comment type="caution">
    <text evidence="1">The sequence shown here is derived from an EMBL/GenBank/DDBJ whole genome shotgun (WGS) entry which is preliminary data.</text>
</comment>
<protein>
    <submittedName>
        <fullName evidence="1">Uncharacterized protein</fullName>
    </submittedName>
</protein>
<gene>
    <name evidence="1" type="ORF">RHMOL_Rhmol08G0116500</name>
</gene>
<sequence length="56" mass="6393">MGILRVQHHIPIHVPSKRRNHGSMVSHFHSSLRFLPSKLSLSSSMFSKSCMSTIYI</sequence>
<accession>A0ACC0MNJ4</accession>
<reference evidence="1" key="1">
    <citation type="submission" date="2022-02" db="EMBL/GenBank/DDBJ databases">
        <title>Plant Genome Project.</title>
        <authorList>
            <person name="Zhang R.-G."/>
        </authorList>
    </citation>
    <scope>NUCLEOTIDE SEQUENCE</scope>
    <source>
        <strain evidence="1">AT1</strain>
    </source>
</reference>
<dbReference type="EMBL" id="CM046395">
    <property type="protein sequence ID" value="KAI8542151.1"/>
    <property type="molecule type" value="Genomic_DNA"/>
</dbReference>